<sequence>MAASGEAAGAVIAAATISELRAEADALRERIRLLQDKVMLSCGASHCDGSASGDALPSLTAASVHASAAESALREMVGALTTTAPAASHGPQHTNDAGSSAAAAAAANGGGGDGGGEMDVDDASPEEPIAQAAVADSDLSAAAPPQPRYRITSRSGQQPPNQPPARLRLSADELASVFAFTHPWELTRRRRILGKTIFTEAAANYTHLTIDASKKGGVRRLWERMPLRTAYKWGQRATNITHLHAILPREYAALGTVRCW</sequence>
<gene>
    <name evidence="3" type="ORF">Vbra_1683</name>
</gene>
<evidence type="ECO:0000313" key="4">
    <source>
        <dbReference type="Proteomes" id="UP000041254"/>
    </source>
</evidence>
<evidence type="ECO:0000256" key="2">
    <source>
        <dbReference type="SAM" id="MobiDB-lite"/>
    </source>
</evidence>
<keyword evidence="1" id="KW-0175">Coiled coil</keyword>
<dbReference type="Proteomes" id="UP000041254">
    <property type="component" value="Unassembled WGS sequence"/>
</dbReference>
<dbReference type="VEuPathDB" id="CryptoDB:Vbra_1683"/>
<feature type="coiled-coil region" evidence="1">
    <location>
        <begin position="10"/>
        <end position="37"/>
    </location>
</feature>
<dbReference type="PhylomeDB" id="A0A0G4EJ59"/>
<feature type="compositionally biased region" description="Acidic residues" evidence="2">
    <location>
        <begin position="116"/>
        <end position="125"/>
    </location>
</feature>
<dbReference type="AlphaFoldDB" id="A0A0G4EJ59"/>
<name>A0A0G4EJ59_VITBC</name>
<reference evidence="3 4" key="1">
    <citation type="submission" date="2014-11" db="EMBL/GenBank/DDBJ databases">
        <authorList>
            <person name="Zhu J."/>
            <person name="Qi W."/>
            <person name="Song R."/>
        </authorList>
    </citation>
    <scope>NUCLEOTIDE SEQUENCE [LARGE SCALE GENOMIC DNA]</scope>
</reference>
<proteinExistence type="predicted"/>
<feature type="compositionally biased region" description="Low complexity" evidence="2">
    <location>
        <begin position="95"/>
        <end position="107"/>
    </location>
</feature>
<dbReference type="InParanoid" id="A0A0G4EJ59"/>
<feature type="compositionally biased region" description="Low complexity" evidence="2">
    <location>
        <begin position="130"/>
        <end position="143"/>
    </location>
</feature>
<feature type="region of interest" description="Disordered" evidence="2">
    <location>
        <begin position="84"/>
        <end position="165"/>
    </location>
</feature>
<keyword evidence="4" id="KW-1185">Reference proteome</keyword>
<accession>A0A0G4EJ59</accession>
<evidence type="ECO:0000256" key="1">
    <source>
        <dbReference type="SAM" id="Coils"/>
    </source>
</evidence>
<protein>
    <submittedName>
        <fullName evidence="3">Uncharacterized protein</fullName>
    </submittedName>
</protein>
<evidence type="ECO:0000313" key="3">
    <source>
        <dbReference type="EMBL" id="CEL95945.1"/>
    </source>
</evidence>
<dbReference type="EMBL" id="CDMY01000241">
    <property type="protein sequence ID" value="CEL95945.1"/>
    <property type="molecule type" value="Genomic_DNA"/>
</dbReference>
<organism evidence="3 4">
    <name type="scientific">Vitrella brassicaformis (strain CCMP3155)</name>
    <dbReference type="NCBI Taxonomy" id="1169540"/>
    <lineage>
        <taxon>Eukaryota</taxon>
        <taxon>Sar</taxon>
        <taxon>Alveolata</taxon>
        <taxon>Colpodellida</taxon>
        <taxon>Vitrellaceae</taxon>
        <taxon>Vitrella</taxon>
    </lineage>
</organism>